<accession>A0ABR4FAJ1</accession>
<dbReference type="Proteomes" id="UP001600888">
    <property type="component" value="Unassembled WGS sequence"/>
</dbReference>
<organism evidence="2 3">
    <name type="scientific">Diaporthe vaccinii</name>
    <dbReference type="NCBI Taxonomy" id="105482"/>
    <lineage>
        <taxon>Eukaryota</taxon>
        <taxon>Fungi</taxon>
        <taxon>Dikarya</taxon>
        <taxon>Ascomycota</taxon>
        <taxon>Pezizomycotina</taxon>
        <taxon>Sordariomycetes</taxon>
        <taxon>Sordariomycetidae</taxon>
        <taxon>Diaporthales</taxon>
        <taxon>Diaporthaceae</taxon>
        <taxon>Diaporthe</taxon>
        <taxon>Diaporthe eres species complex</taxon>
    </lineage>
</organism>
<feature type="compositionally biased region" description="Basic and acidic residues" evidence="1">
    <location>
        <begin position="174"/>
        <end position="188"/>
    </location>
</feature>
<keyword evidence="3" id="KW-1185">Reference proteome</keyword>
<feature type="compositionally biased region" description="Low complexity" evidence="1">
    <location>
        <begin position="147"/>
        <end position="166"/>
    </location>
</feature>
<gene>
    <name evidence="2" type="ORF">FJTKL_12892</name>
</gene>
<evidence type="ECO:0000313" key="3">
    <source>
        <dbReference type="Proteomes" id="UP001600888"/>
    </source>
</evidence>
<evidence type="ECO:0000256" key="1">
    <source>
        <dbReference type="SAM" id="MobiDB-lite"/>
    </source>
</evidence>
<dbReference type="InterPro" id="IPR046670">
    <property type="entry name" value="DUF6540"/>
</dbReference>
<dbReference type="EMBL" id="JBAWTH010000006">
    <property type="protein sequence ID" value="KAL2291506.1"/>
    <property type="molecule type" value="Genomic_DNA"/>
</dbReference>
<dbReference type="Pfam" id="PF20174">
    <property type="entry name" value="DUF6540"/>
    <property type="match status" value="1"/>
</dbReference>
<proteinExistence type="predicted"/>
<feature type="region of interest" description="Disordered" evidence="1">
    <location>
        <begin position="117"/>
        <end position="195"/>
    </location>
</feature>
<sequence length="195" mass="21232">MIHVVGAPMNGYGHEFVTNFAPQMTSSLKEAPLLGKITVPAGYIIDPADDVHKKRYVAQDQFEKDASTVAAPRKSENFMAPVDGVKNRRCQEWTMDFLRLLVTKNFITQAAYDIAQAQRDPPSHGVGLQPITRTDAGSTGITQTNQTTAGSGSSVTSSAARSSPPRKVTGPKVGDTRKKDNKTEKWDGKSWVIQN</sequence>
<name>A0ABR4FAJ1_9PEZI</name>
<protein>
    <submittedName>
        <fullName evidence="2">Uncharacterized protein</fullName>
    </submittedName>
</protein>
<comment type="caution">
    <text evidence="2">The sequence shown here is derived from an EMBL/GenBank/DDBJ whole genome shotgun (WGS) entry which is preliminary data.</text>
</comment>
<evidence type="ECO:0000313" key="2">
    <source>
        <dbReference type="EMBL" id="KAL2291506.1"/>
    </source>
</evidence>
<feature type="compositionally biased region" description="Polar residues" evidence="1">
    <location>
        <begin position="131"/>
        <end position="146"/>
    </location>
</feature>
<reference evidence="2 3" key="1">
    <citation type="submission" date="2024-03" db="EMBL/GenBank/DDBJ databases">
        <title>A high-quality draft genome sequence of Diaporthe vaccinii, a causative agent of upright dieback and viscid rot disease in cranberry plants.</title>
        <authorList>
            <person name="Sarrasin M."/>
            <person name="Lang B.F."/>
            <person name="Burger G."/>
        </authorList>
    </citation>
    <scope>NUCLEOTIDE SEQUENCE [LARGE SCALE GENOMIC DNA]</scope>
    <source>
        <strain evidence="2 3">IS7</strain>
    </source>
</reference>